<keyword evidence="8" id="KW-0175">Coiled coil</keyword>
<dbReference type="EMBL" id="UPTC01001359">
    <property type="protein sequence ID" value="VBB31725.1"/>
    <property type="molecule type" value="Genomic_DNA"/>
</dbReference>
<dbReference type="PROSITE" id="PS51314">
    <property type="entry name" value="VPS37_C"/>
    <property type="match status" value="1"/>
</dbReference>
<comment type="similarity">
    <text evidence="2">Belongs to the VPS37 family.</text>
</comment>
<keyword evidence="4" id="KW-0967">Endosome</keyword>
<dbReference type="Pfam" id="PF07200">
    <property type="entry name" value="Mod_r"/>
    <property type="match status" value="1"/>
</dbReference>
<evidence type="ECO:0000256" key="4">
    <source>
        <dbReference type="ARBA" id="ARBA00022753"/>
    </source>
</evidence>
<dbReference type="Proteomes" id="UP000276991">
    <property type="component" value="Unassembled WGS sequence"/>
</dbReference>
<dbReference type="STRING" id="6277.A0A498SRC6"/>
<evidence type="ECO:0000256" key="7">
    <source>
        <dbReference type="PROSITE-ProRule" id="PRU00646"/>
    </source>
</evidence>
<comment type="function">
    <text evidence="6">Component of the ESCRT-I complex, a regulator of vesicular trafficking process. Required for the sorting of endocytic ubiquitinated cargos into multivesicular bodies. May be involved in cell growth and differentiation.</text>
</comment>
<dbReference type="GO" id="GO:0000813">
    <property type="term" value="C:ESCRT I complex"/>
    <property type="evidence" value="ECO:0007669"/>
    <property type="project" value="UniProtKB-ARBA"/>
</dbReference>
<evidence type="ECO:0000313" key="12">
    <source>
        <dbReference type="Proteomes" id="UP000276991"/>
    </source>
</evidence>
<feature type="coiled-coil region" evidence="8">
    <location>
        <begin position="79"/>
        <end position="113"/>
    </location>
</feature>
<protein>
    <recommendedName>
        <fullName evidence="10">VPS37 C-terminal domain-containing protein</fullName>
    </recommendedName>
</protein>
<organism evidence="11 12">
    <name type="scientific">Acanthocheilonema viteae</name>
    <name type="common">Filarial nematode worm</name>
    <name type="synonym">Dipetalonema viteae</name>
    <dbReference type="NCBI Taxonomy" id="6277"/>
    <lineage>
        <taxon>Eukaryota</taxon>
        <taxon>Metazoa</taxon>
        <taxon>Ecdysozoa</taxon>
        <taxon>Nematoda</taxon>
        <taxon>Chromadorea</taxon>
        <taxon>Rhabditida</taxon>
        <taxon>Spirurina</taxon>
        <taxon>Spiruromorpha</taxon>
        <taxon>Filarioidea</taxon>
        <taxon>Onchocercidae</taxon>
        <taxon>Acanthocheilonema</taxon>
    </lineage>
</organism>
<dbReference type="GO" id="GO:0031902">
    <property type="term" value="C:late endosome membrane"/>
    <property type="evidence" value="ECO:0007669"/>
    <property type="project" value="UniProtKB-SubCell"/>
</dbReference>
<feature type="region of interest" description="Disordered" evidence="9">
    <location>
        <begin position="249"/>
        <end position="284"/>
    </location>
</feature>
<keyword evidence="12" id="KW-1185">Reference proteome</keyword>
<evidence type="ECO:0000313" key="11">
    <source>
        <dbReference type="EMBL" id="VBB31725.1"/>
    </source>
</evidence>
<name>A0A498SRC6_ACAVI</name>
<dbReference type="GO" id="GO:0006623">
    <property type="term" value="P:protein targeting to vacuole"/>
    <property type="evidence" value="ECO:0007669"/>
    <property type="project" value="TreeGrafter"/>
</dbReference>
<dbReference type="GO" id="GO:0043162">
    <property type="term" value="P:ubiquitin-dependent protein catabolic process via the multivesicular body sorting pathway"/>
    <property type="evidence" value="ECO:0007669"/>
    <property type="project" value="TreeGrafter"/>
</dbReference>
<gene>
    <name evidence="11" type="ORF">NAV_LOCUS6516</name>
</gene>
<sequence>MVDASYESLLGVCVSAAMTSVRNMNYDQIGELLNNDADKKIDDIIDNISQVRTLPTEREMGLVQNKSLAEWNLSQEPKIEEAKRQLRTTYEEAVKVKEEVMELKEKLNSLSEERSLDTSSALLQAAAQSADDESEAIADRYLSGEMEVDQFLKEFIEKKTLAHMRKIKSDKLLAILRQQQYPQQPSSNFKTTTPYPTKGGGLYPQSVNQSSSRQSFCESRIMLELSPRNEFMGRFDKCSRVNKTPLQAVTNKRNSYALPDNPGDAVQKNRPAKQKNLQSEGSQEQLFEGKTRLDLFMKLLKPQWTVGITAIQHIREISLRAKVKKIDPWQLYEPLIKNTKLYPEYPLLNLQLDSMDFVPLESYAIPPTKILLMPEKSDQRKQEKKIILSTYHRFLRLSEVPCVRLSLYFHLMQAHAPIGITIKIKKQEQADEDIRYIPDEILEARKAELLSLDDPKTRKLLGWE</sequence>
<dbReference type="AlphaFoldDB" id="A0A498SRC6"/>
<evidence type="ECO:0000256" key="3">
    <source>
        <dbReference type="ARBA" id="ARBA00022448"/>
    </source>
</evidence>
<evidence type="ECO:0000256" key="2">
    <source>
        <dbReference type="ARBA" id="ARBA00007617"/>
    </source>
</evidence>
<proteinExistence type="inferred from homology"/>
<evidence type="ECO:0000256" key="9">
    <source>
        <dbReference type="SAM" id="MobiDB-lite"/>
    </source>
</evidence>
<feature type="compositionally biased region" description="Polar residues" evidence="9">
    <location>
        <begin position="275"/>
        <end position="284"/>
    </location>
</feature>
<evidence type="ECO:0000256" key="1">
    <source>
        <dbReference type="ARBA" id="ARBA00004633"/>
    </source>
</evidence>
<dbReference type="SUPFAM" id="SSF140111">
    <property type="entry name" value="Endosomal sorting complex assembly domain"/>
    <property type="match status" value="1"/>
</dbReference>
<reference evidence="11 12" key="1">
    <citation type="submission" date="2018-08" db="EMBL/GenBank/DDBJ databases">
        <authorList>
            <person name="Laetsch R D."/>
            <person name="Stevens L."/>
            <person name="Kumar S."/>
            <person name="Blaxter L. M."/>
        </authorList>
    </citation>
    <scope>NUCLEOTIDE SEQUENCE [LARGE SCALE GENOMIC DNA]</scope>
</reference>
<dbReference type="PANTHER" id="PTHR13678:SF27">
    <property type="entry name" value="LD45836P"/>
    <property type="match status" value="1"/>
</dbReference>
<evidence type="ECO:0000256" key="5">
    <source>
        <dbReference type="ARBA" id="ARBA00022927"/>
    </source>
</evidence>
<dbReference type="OrthoDB" id="5984298at2759"/>
<keyword evidence="5 7" id="KW-0653">Protein transport</keyword>
<comment type="subcellular location">
    <subcellularLocation>
        <location evidence="1">Late endosome membrane</location>
        <topology evidence="1">Peripheral membrane protein</topology>
    </subcellularLocation>
</comment>
<evidence type="ECO:0000256" key="6">
    <source>
        <dbReference type="ARBA" id="ARBA00025010"/>
    </source>
</evidence>
<dbReference type="InterPro" id="IPR009851">
    <property type="entry name" value="Mod_r"/>
</dbReference>
<keyword evidence="3 7" id="KW-0813">Transport</keyword>
<dbReference type="GO" id="GO:0006612">
    <property type="term" value="P:protein targeting to membrane"/>
    <property type="evidence" value="ECO:0007669"/>
    <property type="project" value="TreeGrafter"/>
</dbReference>
<evidence type="ECO:0000259" key="10">
    <source>
        <dbReference type="PROSITE" id="PS51314"/>
    </source>
</evidence>
<dbReference type="InterPro" id="IPR037202">
    <property type="entry name" value="ESCRT_assembly_dom"/>
</dbReference>
<dbReference type="PANTHER" id="PTHR13678">
    <property type="entry name" value="VACUOLAR PROTEIN SORTING-ASSOCIATED PROTEIN 37"/>
    <property type="match status" value="1"/>
</dbReference>
<evidence type="ECO:0000256" key="8">
    <source>
        <dbReference type="SAM" id="Coils"/>
    </source>
</evidence>
<accession>A0A498SRC6</accession>
<feature type="domain" description="VPS37 C-terminal" evidence="10">
    <location>
        <begin position="97"/>
        <end position="186"/>
    </location>
</feature>